<feature type="modified residue" description="4-aspartylphosphate" evidence="3">
    <location>
        <position position="321"/>
    </location>
</feature>
<dbReference type="SUPFAM" id="SSF53850">
    <property type="entry name" value="Periplasmic binding protein-like II"/>
    <property type="match status" value="1"/>
</dbReference>
<keyword evidence="6" id="KW-1185">Reference proteome</keyword>
<dbReference type="Gene3D" id="1.20.120.160">
    <property type="entry name" value="HPT domain"/>
    <property type="match status" value="1"/>
</dbReference>
<dbReference type="InterPro" id="IPR001789">
    <property type="entry name" value="Sig_transdc_resp-reg_receiver"/>
</dbReference>
<dbReference type="PANTHER" id="PTHR45339">
    <property type="entry name" value="HYBRID SIGNAL TRANSDUCTION HISTIDINE KINASE J"/>
    <property type="match status" value="1"/>
</dbReference>
<protein>
    <recommendedName>
        <fullName evidence="4">Response regulatory domain-containing protein</fullName>
    </recommendedName>
</protein>
<keyword evidence="2" id="KW-0902">Two-component regulatory system</keyword>
<proteinExistence type="predicted"/>
<dbReference type="CDD" id="cd13706">
    <property type="entry name" value="PBP2_HisK_like_1"/>
    <property type="match status" value="1"/>
</dbReference>
<evidence type="ECO:0000313" key="5">
    <source>
        <dbReference type="EMBL" id="BDI03354.1"/>
    </source>
</evidence>
<dbReference type="CDD" id="cd17546">
    <property type="entry name" value="REC_hyHK_CKI1_RcsC-like"/>
    <property type="match status" value="1"/>
</dbReference>
<dbReference type="SMART" id="SM00062">
    <property type="entry name" value="PBPb"/>
    <property type="match status" value="1"/>
</dbReference>
<accession>A0ABM7YFB4</accession>
<evidence type="ECO:0000256" key="1">
    <source>
        <dbReference type="ARBA" id="ARBA00022553"/>
    </source>
</evidence>
<dbReference type="PANTHER" id="PTHR45339:SF3">
    <property type="entry name" value="HISTIDINE KINASE"/>
    <property type="match status" value="1"/>
</dbReference>
<evidence type="ECO:0000259" key="4">
    <source>
        <dbReference type="PROSITE" id="PS50110"/>
    </source>
</evidence>
<dbReference type="InterPro" id="IPR011006">
    <property type="entry name" value="CheY-like_superfamily"/>
</dbReference>
<dbReference type="InterPro" id="IPR008207">
    <property type="entry name" value="Sig_transdc_His_kin_Hpt_dom"/>
</dbReference>
<keyword evidence="1 3" id="KW-0597">Phosphoprotein</keyword>
<dbReference type="SUPFAM" id="SSF47226">
    <property type="entry name" value="Histidine-containing phosphotransfer domain, HPT domain"/>
    <property type="match status" value="1"/>
</dbReference>
<organism evidence="5 6">
    <name type="scientific">Sphaerotilus microaerophilus</name>
    <dbReference type="NCBI Taxonomy" id="2914710"/>
    <lineage>
        <taxon>Bacteria</taxon>
        <taxon>Pseudomonadati</taxon>
        <taxon>Pseudomonadota</taxon>
        <taxon>Betaproteobacteria</taxon>
        <taxon>Burkholderiales</taxon>
        <taxon>Sphaerotilaceae</taxon>
        <taxon>Sphaerotilus</taxon>
    </lineage>
</organism>
<dbReference type="PROSITE" id="PS50110">
    <property type="entry name" value="RESPONSE_REGULATORY"/>
    <property type="match status" value="1"/>
</dbReference>
<dbReference type="Proteomes" id="UP001057498">
    <property type="component" value="Chromosome"/>
</dbReference>
<evidence type="ECO:0000313" key="6">
    <source>
        <dbReference type="Proteomes" id="UP001057498"/>
    </source>
</evidence>
<reference evidence="5" key="1">
    <citation type="submission" date="2022-04" db="EMBL/GenBank/DDBJ databases">
        <title>Whole genome sequence of Sphaerotilus sp. FB-5.</title>
        <authorList>
            <person name="Takeda M."/>
            <person name="Narihara S."/>
            <person name="Akimoto M."/>
            <person name="Akimoto R."/>
            <person name="Nishiyashiki S."/>
            <person name="Murakami T."/>
        </authorList>
    </citation>
    <scope>NUCLEOTIDE SEQUENCE</scope>
    <source>
        <strain evidence="5">FB-5</strain>
    </source>
</reference>
<evidence type="ECO:0000256" key="2">
    <source>
        <dbReference type="ARBA" id="ARBA00023012"/>
    </source>
</evidence>
<dbReference type="SMART" id="SM00448">
    <property type="entry name" value="REC"/>
    <property type="match status" value="1"/>
</dbReference>
<feature type="domain" description="Response regulatory" evidence="4">
    <location>
        <begin position="272"/>
        <end position="388"/>
    </location>
</feature>
<dbReference type="Pfam" id="PF00072">
    <property type="entry name" value="Response_reg"/>
    <property type="match status" value="1"/>
</dbReference>
<dbReference type="Gene3D" id="3.40.190.10">
    <property type="entry name" value="Periplasmic binding protein-like II"/>
    <property type="match status" value="2"/>
</dbReference>
<dbReference type="EMBL" id="AP025730">
    <property type="protein sequence ID" value="BDI03354.1"/>
    <property type="molecule type" value="Genomic_DNA"/>
</dbReference>
<dbReference type="SUPFAM" id="SSF52172">
    <property type="entry name" value="CheY-like"/>
    <property type="match status" value="1"/>
</dbReference>
<gene>
    <name evidence="5" type="ORF">CATMQ487_03240</name>
</gene>
<dbReference type="InterPro" id="IPR001638">
    <property type="entry name" value="Solute-binding_3/MltF_N"/>
</dbReference>
<evidence type="ECO:0000256" key="3">
    <source>
        <dbReference type="PROSITE-ProRule" id="PRU00169"/>
    </source>
</evidence>
<dbReference type="Pfam" id="PF00497">
    <property type="entry name" value="SBP_bac_3"/>
    <property type="match status" value="1"/>
</dbReference>
<dbReference type="InterPro" id="IPR036641">
    <property type="entry name" value="HPT_dom_sf"/>
</dbReference>
<dbReference type="Pfam" id="PF01627">
    <property type="entry name" value="Hpt"/>
    <property type="match status" value="1"/>
</dbReference>
<name>A0ABM7YFB4_9BURK</name>
<sequence>MACHLGVAAWAAPAPPPSASAPAASGAQLATRALTVVLDDSFPPYVMRDAAGELQGYLPERWRIWQARTGVAVQLRGMDWAQAQQVMREGGAQVIDTIARTPAREALYDFSAPHSELKVMLFFRAYLSGITDAASARDFTVGVKDGDRCVDHLAAAGVQRLQRYPSYAALARAALRQEVVVFCMNEQPADDLLTELGLRDAFMHTAPLYTSELRWAVRKGDAGTLARVSDGFARIDAQTQEALQRKWFGEPLSGPLPAYLAYAGYALLTAAGALLVEDNELNQEVALELLRDLGLEVDLAPDGAKALAQVQRRPDDVVLMDMQMPVMDGLTATREIRRLPGLATLPIIAMTANAMSSDRQRCLDAGMNEHLAKPIDPQLLANLLHHWVPAASPARASGAAPVPAPPEAGEAADSGLSLGGIAGFDAALGLRQSLGREDLYRHLLASFVQGQTGVPVRIAAACSAGDWLTAERLAHTLKGVAAQVGATTVRSVAWAALRARLLEALETGDPHSLALFDEHAAQLRAVLGSSFERVAAAVRSFEFLSALDDLRQLP</sequence>
<dbReference type="Gene3D" id="3.40.50.2300">
    <property type="match status" value="1"/>
</dbReference>